<reference evidence="2 3" key="1">
    <citation type="submission" date="2019-05" db="EMBL/GenBank/DDBJ databases">
        <title>Another draft genome of Portunus trituberculatus and its Hox gene families provides insights of decapod evolution.</title>
        <authorList>
            <person name="Jeong J.-H."/>
            <person name="Song I."/>
            <person name="Kim S."/>
            <person name="Choi T."/>
            <person name="Kim D."/>
            <person name="Ryu S."/>
            <person name="Kim W."/>
        </authorList>
    </citation>
    <scope>NUCLEOTIDE SEQUENCE [LARGE SCALE GENOMIC DNA]</scope>
    <source>
        <tissue evidence="2">Muscle</tissue>
    </source>
</reference>
<dbReference type="EMBL" id="VSRR010000300">
    <property type="protein sequence ID" value="MPC13700.1"/>
    <property type="molecule type" value="Genomic_DNA"/>
</dbReference>
<name>A0A5B7CWC9_PORTR</name>
<feature type="region of interest" description="Disordered" evidence="1">
    <location>
        <begin position="1"/>
        <end position="33"/>
    </location>
</feature>
<organism evidence="2 3">
    <name type="scientific">Portunus trituberculatus</name>
    <name type="common">Swimming crab</name>
    <name type="synonym">Neptunus trituberculatus</name>
    <dbReference type="NCBI Taxonomy" id="210409"/>
    <lineage>
        <taxon>Eukaryota</taxon>
        <taxon>Metazoa</taxon>
        <taxon>Ecdysozoa</taxon>
        <taxon>Arthropoda</taxon>
        <taxon>Crustacea</taxon>
        <taxon>Multicrustacea</taxon>
        <taxon>Malacostraca</taxon>
        <taxon>Eumalacostraca</taxon>
        <taxon>Eucarida</taxon>
        <taxon>Decapoda</taxon>
        <taxon>Pleocyemata</taxon>
        <taxon>Brachyura</taxon>
        <taxon>Eubrachyura</taxon>
        <taxon>Portunoidea</taxon>
        <taxon>Portunidae</taxon>
        <taxon>Portuninae</taxon>
        <taxon>Portunus</taxon>
    </lineage>
</organism>
<proteinExistence type="predicted"/>
<accession>A0A5B7CWC9</accession>
<sequence>MYHLKGGKESMTGPAPRIHLSRASTSVSDDQAGRGGEVFTEAGLWASLTPDNLLALRNHFLQAEYALV</sequence>
<evidence type="ECO:0000313" key="2">
    <source>
        <dbReference type="EMBL" id="MPC13700.1"/>
    </source>
</evidence>
<dbReference type="AlphaFoldDB" id="A0A5B7CWC9"/>
<protein>
    <submittedName>
        <fullName evidence="2">Uncharacterized protein</fullName>
    </submittedName>
</protein>
<dbReference type="Proteomes" id="UP000324222">
    <property type="component" value="Unassembled WGS sequence"/>
</dbReference>
<evidence type="ECO:0000313" key="3">
    <source>
        <dbReference type="Proteomes" id="UP000324222"/>
    </source>
</evidence>
<evidence type="ECO:0000256" key="1">
    <source>
        <dbReference type="SAM" id="MobiDB-lite"/>
    </source>
</evidence>
<keyword evidence="3" id="KW-1185">Reference proteome</keyword>
<gene>
    <name evidence="2" type="ORF">E2C01_006444</name>
</gene>
<comment type="caution">
    <text evidence="2">The sequence shown here is derived from an EMBL/GenBank/DDBJ whole genome shotgun (WGS) entry which is preliminary data.</text>
</comment>
<dbReference type="OrthoDB" id="5980302at2759"/>